<accession>A0AAV8XNH4</accession>
<dbReference type="GO" id="GO:0000110">
    <property type="term" value="C:nucleotide-excision repair factor 1 complex"/>
    <property type="evidence" value="ECO:0007669"/>
    <property type="project" value="TreeGrafter"/>
</dbReference>
<dbReference type="GO" id="GO:0000715">
    <property type="term" value="P:nucleotide-excision repair, DNA damage recognition"/>
    <property type="evidence" value="ECO:0007669"/>
    <property type="project" value="TreeGrafter"/>
</dbReference>
<keyword evidence="3" id="KW-1185">Reference proteome</keyword>
<gene>
    <name evidence="2" type="ORF">NQ314_010815</name>
</gene>
<evidence type="ECO:0000256" key="1">
    <source>
        <dbReference type="SAM" id="MobiDB-lite"/>
    </source>
</evidence>
<dbReference type="SUPFAM" id="SSF57716">
    <property type="entry name" value="Glucocorticoid receptor-like (DNA-binding domain)"/>
    <property type="match status" value="1"/>
</dbReference>
<comment type="caution">
    <text evidence="2">The sequence shown here is derived from an EMBL/GenBank/DDBJ whole genome shotgun (WGS) entry which is preliminary data.</text>
</comment>
<proteinExistence type="predicted"/>
<evidence type="ECO:0000313" key="2">
    <source>
        <dbReference type="EMBL" id="KAJ8940148.1"/>
    </source>
</evidence>
<evidence type="ECO:0000313" key="3">
    <source>
        <dbReference type="Proteomes" id="UP001162156"/>
    </source>
</evidence>
<dbReference type="Pfam" id="PF01286">
    <property type="entry name" value="XPA_N"/>
    <property type="match status" value="1"/>
</dbReference>
<dbReference type="GO" id="GO:1901255">
    <property type="term" value="P:nucleotide-excision repair involved in interstrand cross-link repair"/>
    <property type="evidence" value="ECO:0007669"/>
    <property type="project" value="TreeGrafter"/>
</dbReference>
<dbReference type="Proteomes" id="UP001162156">
    <property type="component" value="Unassembled WGS sequence"/>
</dbReference>
<dbReference type="PANTHER" id="PTHR10142:SF0">
    <property type="entry name" value="DNA REPAIR PROTEIN COMPLEMENTING XP-A CELLS"/>
    <property type="match status" value="1"/>
</dbReference>
<reference evidence="2" key="1">
    <citation type="journal article" date="2023" name="Insect Mol. Biol.">
        <title>Genome sequencing provides insights into the evolution of gene families encoding plant cell wall-degrading enzymes in longhorned beetles.</title>
        <authorList>
            <person name="Shin N.R."/>
            <person name="Okamura Y."/>
            <person name="Kirsch R."/>
            <person name="Pauchet Y."/>
        </authorList>
    </citation>
    <scope>NUCLEOTIDE SEQUENCE</scope>
    <source>
        <strain evidence="2">RBIC_L_NR</strain>
    </source>
</reference>
<sequence length="170" mass="19789">MAENLEEDLPRFMKQKIERNRQKAIIIKRSKLVSHPYTKGAVISEDTTTIKIGATKYKDTGGGFLLEEEPEAADIPENVAVQVQAPIFEPDRPTCEICHKQFATSWLFDNFTLKCCDTCRMIERCEADQYEQVEKRALEVWGSEEKIEEERERREEKTGFSKIEKNIRSR</sequence>
<dbReference type="InterPro" id="IPR000465">
    <property type="entry name" value="XPA/RAD14"/>
</dbReference>
<dbReference type="InterPro" id="IPR022652">
    <property type="entry name" value="Znf_XPA_CS"/>
</dbReference>
<protein>
    <submittedName>
        <fullName evidence="2">Uncharacterized protein</fullName>
    </submittedName>
</protein>
<organism evidence="2 3">
    <name type="scientific">Rhamnusium bicolor</name>
    <dbReference type="NCBI Taxonomy" id="1586634"/>
    <lineage>
        <taxon>Eukaryota</taxon>
        <taxon>Metazoa</taxon>
        <taxon>Ecdysozoa</taxon>
        <taxon>Arthropoda</taxon>
        <taxon>Hexapoda</taxon>
        <taxon>Insecta</taxon>
        <taxon>Pterygota</taxon>
        <taxon>Neoptera</taxon>
        <taxon>Endopterygota</taxon>
        <taxon>Coleoptera</taxon>
        <taxon>Polyphaga</taxon>
        <taxon>Cucujiformia</taxon>
        <taxon>Chrysomeloidea</taxon>
        <taxon>Cerambycidae</taxon>
        <taxon>Lepturinae</taxon>
        <taxon>Rhagiini</taxon>
        <taxon>Rhamnusium</taxon>
    </lineage>
</organism>
<feature type="region of interest" description="Disordered" evidence="1">
    <location>
        <begin position="144"/>
        <end position="170"/>
    </location>
</feature>
<name>A0AAV8XNH4_9CUCU</name>
<dbReference type="AlphaFoldDB" id="A0AAV8XNH4"/>
<dbReference type="GO" id="GO:0003684">
    <property type="term" value="F:damaged DNA binding"/>
    <property type="evidence" value="ECO:0007669"/>
    <property type="project" value="InterPro"/>
</dbReference>
<dbReference type="GO" id="GO:0070914">
    <property type="term" value="P:UV-damage excision repair"/>
    <property type="evidence" value="ECO:0007669"/>
    <property type="project" value="TreeGrafter"/>
</dbReference>
<dbReference type="EMBL" id="JANEYF010003017">
    <property type="protein sequence ID" value="KAJ8940148.1"/>
    <property type="molecule type" value="Genomic_DNA"/>
</dbReference>
<dbReference type="GO" id="GO:0006284">
    <property type="term" value="P:base-excision repair"/>
    <property type="evidence" value="ECO:0007669"/>
    <property type="project" value="TreeGrafter"/>
</dbReference>
<dbReference type="PANTHER" id="PTHR10142">
    <property type="entry name" value="DNA REPAIR PROTEIN COMPLEMENTING XP-A CELLS"/>
    <property type="match status" value="1"/>
</dbReference>